<comment type="similarity">
    <text evidence="1 2">Belongs to the cytochrome P450 family.</text>
</comment>
<dbReference type="SMR" id="A0A1V1FNL8"/>
<dbReference type="InterPro" id="IPR001128">
    <property type="entry name" value="Cyt_P450"/>
</dbReference>
<keyword evidence="2" id="KW-0503">Monooxygenase</keyword>
<accession>A0A1V1FNL8</accession>
<dbReference type="GO" id="GO:0016705">
    <property type="term" value="F:oxidoreductase activity, acting on paired donors, with incorporation or reduction of molecular oxygen"/>
    <property type="evidence" value="ECO:0007669"/>
    <property type="project" value="InterPro"/>
</dbReference>
<organism evidence="3">
    <name type="scientific">Novosphingobium sp. SB32149</name>
    <dbReference type="NCBI Taxonomy" id="1940607"/>
    <lineage>
        <taxon>Bacteria</taxon>
        <taxon>Pseudomonadati</taxon>
        <taxon>Pseudomonadota</taxon>
        <taxon>Alphaproteobacteria</taxon>
        <taxon>Sphingomonadales</taxon>
        <taxon>Sphingomonadaceae</taxon>
        <taxon>Novosphingobium</taxon>
    </lineage>
</organism>
<sequence length="428" mass="47686">MMNHLTTGERSLATNLEESLRAKASRPANVPADRVHEIDMYALDGIDEGYHEAWKKVHRPGMPNLIWTPFTGGHWIATNGETVKEVYSDPSRFSSEVIFLPKEAGEKYQMVPTRMDPPEHTPYRKSLDKSLNLGRIRKVEAKVREVAAGLIDNFADKGECDFAAEYAGVFPVHVFMALADLPLEDVPLLSVFARQMTRPEGNTPEEMAADLEAGNNGFYAYVDPIIRARTGGTGEDLITQMVNTEINGKPIDHDKAQGLISLLLLGGLDTVVNFLSFFMIHLAKHPDVVAELRSDPLVLMRGVEEMFRRFPVVSEARMVAKDIDYDGVTLKRGDMILLPTALHGLDETLNPEPWKLDLSRRGISHSTFGGGPHRCAGMHLARMEVIVTLEEWLKRIPEFSLAPDARPTYHSGIVAAVENVPLVWSVDR</sequence>
<dbReference type="Pfam" id="PF00067">
    <property type="entry name" value="p450"/>
    <property type="match status" value="1"/>
</dbReference>
<reference evidence="3" key="1">
    <citation type="submission" date="2017-01" db="EMBL/GenBank/DDBJ databases">
        <title>Engineering of the cytochrome P450 monooxygenase system for benzyl maltol hydroxylation.</title>
        <authorList>
            <person name="Kozono I."/>
        </authorList>
    </citation>
    <scope>NUCLEOTIDE SEQUENCE</scope>
    <source>
        <strain evidence="3">SB32149</strain>
    </source>
</reference>
<dbReference type="InterPro" id="IPR036396">
    <property type="entry name" value="Cyt_P450_sf"/>
</dbReference>
<dbReference type="InterPro" id="IPR002397">
    <property type="entry name" value="Cyt_P450_B"/>
</dbReference>
<keyword evidence="2" id="KW-0560">Oxidoreductase</keyword>
<dbReference type="PANTHER" id="PTHR46696">
    <property type="entry name" value="P450, PUTATIVE (EUROFUNG)-RELATED"/>
    <property type="match status" value="1"/>
</dbReference>
<dbReference type="CDD" id="cd11035">
    <property type="entry name" value="P450cam-like"/>
    <property type="match status" value="1"/>
</dbReference>
<dbReference type="PRINTS" id="PR00385">
    <property type="entry name" value="P450"/>
</dbReference>
<dbReference type="Gene3D" id="1.10.630.10">
    <property type="entry name" value="Cytochrome P450"/>
    <property type="match status" value="1"/>
</dbReference>
<dbReference type="AlphaFoldDB" id="A0A1V1FNL8"/>
<dbReference type="GO" id="GO:0005506">
    <property type="term" value="F:iron ion binding"/>
    <property type="evidence" value="ECO:0007669"/>
    <property type="project" value="InterPro"/>
</dbReference>
<keyword evidence="2" id="KW-0408">Iron</keyword>
<dbReference type="SUPFAM" id="SSF48264">
    <property type="entry name" value="Cytochrome P450"/>
    <property type="match status" value="1"/>
</dbReference>
<evidence type="ECO:0000313" key="3">
    <source>
        <dbReference type="EMBL" id="BAX09273.1"/>
    </source>
</evidence>
<evidence type="ECO:0000256" key="2">
    <source>
        <dbReference type="RuleBase" id="RU000461"/>
    </source>
</evidence>
<name>A0A1V1FNL8_9SPHN</name>
<evidence type="ECO:0000256" key="1">
    <source>
        <dbReference type="ARBA" id="ARBA00010617"/>
    </source>
</evidence>
<keyword evidence="2" id="KW-0349">Heme</keyword>
<dbReference type="GO" id="GO:0004497">
    <property type="term" value="F:monooxygenase activity"/>
    <property type="evidence" value="ECO:0007669"/>
    <property type="project" value="UniProtKB-KW"/>
</dbReference>
<dbReference type="EMBL" id="LC214353">
    <property type="protein sequence ID" value="BAX09273.1"/>
    <property type="molecule type" value="Genomic_DNA"/>
</dbReference>
<dbReference type="PANTHER" id="PTHR46696:SF6">
    <property type="entry name" value="P450, PUTATIVE (EUROFUNG)-RELATED"/>
    <property type="match status" value="1"/>
</dbReference>
<proteinExistence type="inferred from homology"/>
<dbReference type="InterPro" id="IPR017972">
    <property type="entry name" value="Cyt_P450_CS"/>
</dbReference>
<dbReference type="GO" id="GO:0020037">
    <property type="term" value="F:heme binding"/>
    <property type="evidence" value="ECO:0007669"/>
    <property type="project" value="InterPro"/>
</dbReference>
<dbReference type="PROSITE" id="PS00086">
    <property type="entry name" value="CYTOCHROME_P450"/>
    <property type="match status" value="1"/>
</dbReference>
<protein>
    <submittedName>
        <fullName evidence="3">p450</fullName>
    </submittedName>
</protein>
<dbReference type="PRINTS" id="PR00359">
    <property type="entry name" value="BP450"/>
</dbReference>
<keyword evidence="2" id="KW-0479">Metal-binding</keyword>